<dbReference type="EnsemblPlants" id="KQJ85407">
    <property type="protein sequence ID" value="KQJ85407"/>
    <property type="gene ID" value="BRADI_5g26845v3"/>
</dbReference>
<proteinExistence type="predicted"/>
<gene>
    <name evidence="2" type="ORF">BRADI_5g26845v3</name>
</gene>
<dbReference type="Pfam" id="PF20241">
    <property type="entry name" value="DUF6598"/>
    <property type="match status" value="1"/>
</dbReference>
<dbReference type="EMBL" id="CM000884">
    <property type="protein sequence ID" value="KQJ85407.1"/>
    <property type="molecule type" value="Genomic_DNA"/>
</dbReference>
<organism evidence="2">
    <name type="scientific">Brachypodium distachyon</name>
    <name type="common">Purple false brome</name>
    <name type="synonym">Trachynia distachya</name>
    <dbReference type="NCBI Taxonomy" id="15368"/>
    <lineage>
        <taxon>Eukaryota</taxon>
        <taxon>Viridiplantae</taxon>
        <taxon>Streptophyta</taxon>
        <taxon>Embryophyta</taxon>
        <taxon>Tracheophyta</taxon>
        <taxon>Spermatophyta</taxon>
        <taxon>Magnoliopsida</taxon>
        <taxon>Liliopsida</taxon>
        <taxon>Poales</taxon>
        <taxon>Poaceae</taxon>
        <taxon>BOP clade</taxon>
        <taxon>Pooideae</taxon>
        <taxon>Stipodae</taxon>
        <taxon>Brachypodieae</taxon>
        <taxon>Brachypodium</taxon>
    </lineage>
</organism>
<protein>
    <recommendedName>
        <fullName evidence="1">DUF6598 domain-containing protein</fullName>
    </recommendedName>
</protein>
<sequence length="246" mass="27073">MAGEKSTEKLKFLNRLRYNRSLLLDAAYDTDPFLRLTGPSRGILAINPLEFEVQLRVKGISMSWDRTLIMQTSHYSHGDGTLLRNVYFDNCLCTAQLSLEQIENAVQATFLGVRIIKGGSFSYGGRVVISQGSTMDANEVVLLDSRGELPMGTDGHIDLSRRVVSVEINPGHENLEGLKVVLEAYSESGRGIAAQGDVMFKPKLCNISQATCDLIPPKKEATCDLGGYQVEITVAWSVSASSRMYF</sequence>
<dbReference type="InterPro" id="IPR046533">
    <property type="entry name" value="DUF6598"/>
</dbReference>
<dbReference type="Proteomes" id="UP000008810">
    <property type="component" value="Chromosome 5"/>
</dbReference>
<reference evidence="3" key="3">
    <citation type="submission" date="2018-08" db="UniProtKB">
        <authorList>
            <consortium name="EnsemblPlants"/>
        </authorList>
    </citation>
    <scope>IDENTIFICATION</scope>
    <source>
        <strain evidence="3">cv. Bd21</strain>
    </source>
</reference>
<evidence type="ECO:0000313" key="3">
    <source>
        <dbReference type="EnsemblPlants" id="KQJ85407"/>
    </source>
</evidence>
<reference evidence="2 3" key="1">
    <citation type="journal article" date="2010" name="Nature">
        <title>Genome sequencing and analysis of the model grass Brachypodium distachyon.</title>
        <authorList>
            <consortium name="International Brachypodium Initiative"/>
        </authorList>
    </citation>
    <scope>NUCLEOTIDE SEQUENCE [LARGE SCALE GENOMIC DNA]</scope>
    <source>
        <strain evidence="2 3">Bd21</strain>
    </source>
</reference>
<evidence type="ECO:0000313" key="2">
    <source>
        <dbReference type="EMBL" id="KQJ85407.1"/>
    </source>
</evidence>
<evidence type="ECO:0000313" key="4">
    <source>
        <dbReference type="Proteomes" id="UP000008810"/>
    </source>
</evidence>
<evidence type="ECO:0000259" key="1">
    <source>
        <dbReference type="Pfam" id="PF20241"/>
    </source>
</evidence>
<dbReference type="AlphaFoldDB" id="A0A0Q3ECH2"/>
<feature type="domain" description="DUF6598" evidence="1">
    <location>
        <begin position="29"/>
        <end position="233"/>
    </location>
</feature>
<name>A0A0Q3ECH2_BRADI</name>
<keyword evidence="4" id="KW-1185">Reference proteome</keyword>
<dbReference type="PANTHER" id="PTHR33065">
    <property type="entry name" value="OS07G0486400 PROTEIN"/>
    <property type="match status" value="1"/>
</dbReference>
<accession>A0A0Q3ECH2</accession>
<dbReference type="PANTHER" id="PTHR33065:SF158">
    <property type="entry name" value="DUF6598 DOMAIN-CONTAINING PROTEIN"/>
    <property type="match status" value="1"/>
</dbReference>
<reference evidence="2" key="2">
    <citation type="submission" date="2017-06" db="EMBL/GenBank/DDBJ databases">
        <title>WGS assembly of Brachypodium distachyon.</title>
        <authorList>
            <consortium name="The International Brachypodium Initiative"/>
            <person name="Lucas S."/>
            <person name="Harmon-Smith M."/>
            <person name="Lail K."/>
            <person name="Tice H."/>
            <person name="Grimwood J."/>
            <person name="Bruce D."/>
            <person name="Barry K."/>
            <person name="Shu S."/>
            <person name="Lindquist E."/>
            <person name="Wang M."/>
            <person name="Pitluck S."/>
            <person name="Vogel J.P."/>
            <person name="Garvin D.F."/>
            <person name="Mockler T.C."/>
            <person name="Schmutz J."/>
            <person name="Rokhsar D."/>
            <person name="Bevan M.W."/>
        </authorList>
    </citation>
    <scope>NUCLEOTIDE SEQUENCE</scope>
    <source>
        <strain evidence="2">Bd21</strain>
    </source>
</reference>
<dbReference type="InParanoid" id="A0A0Q3ECH2"/>
<dbReference type="Gramene" id="KQJ85407">
    <property type="protein sequence ID" value="KQJ85407"/>
    <property type="gene ID" value="BRADI_5g26845v3"/>
</dbReference>